<evidence type="ECO:0000256" key="4">
    <source>
        <dbReference type="ARBA" id="ARBA00022723"/>
    </source>
</evidence>
<dbReference type="InterPro" id="IPR006068">
    <property type="entry name" value="ATPase_P-typ_cation-transptr_C"/>
</dbReference>
<evidence type="ECO:0000256" key="8">
    <source>
        <dbReference type="ARBA" id="ARBA00022989"/>
    </source>
</evidence>
<dbReference type="InterPro" id="IPR050510">
    <property type="entry name" value="Cation_transp_ATPase_P-type"/>
</dbReference>
<evidence type="ECO:0000256" key="5">
    <source>
        <dbReference type="ARBA" id="ARBA00022741"/>
    </source>
</evidence>
<evidence type="ECO:0000256" key="3">
    <source>
        <dbReference type="ARBA" id="ARBA00022692"/>
    </source>
</evidence>
<evidence type="ECO:0000259" key="11">
    <source>
        <dbReference type="SMART" id="SM00831"/>
    </source>
</evidence>
<dbReference type="PROSITE" id="PS00154">
    <property type="entry name" value="ATPASE_E1_E2"/>
    <property type="match status" value="1"/>
</dbReference>
<dbReference type="EMBL" id="LNQE01001516">
    <property type="protein sequence ID" value="KUG16063.1"/>
    <property type="molecule type" value="Genomic_DNA"/>
</dbReference>
<keyword evidence="8 10" id="KW-1133">Transmembrane helix</keyword>
<feature type="transmembrane region" description="Helical" evidence="10">
    <location>
        <begin position="709"/>
        <end position="730"/>
    </location>
</feature>
<dbReference type="Pfam" id="PF08282">
    <property type="entry name" value="Hydrolase_3"/>
    <property type="match status" value="1"/>
</dbReference>
<feature type="transmembrane region" description="Helical" evidence="10">
    <location>
        <begin position="820"/>
        <end position="841"/>
    </location>
</feature>
<dbReference type="InterPro" id="IPR004014">
    <property type="entry name" value="ATPase_P-typ_cation-transptr_N"/>
</dbReference>
<dbReference type="GO" id="GO:0005886">
    <property type="term" value="C:plasma membrane"/>
    <property type="evidence" value="ECO:0007669"/>
    <property type="project" value="UniProtKB-SubCell"/>
</dbReference>
<feature type="domain" description="Cation-transporting P-type ATPase N-terminal" evidence="11">
    <location>
        <begin position="1"/>
        <end position="70"/>
    </location>
</feature>
<feature type="transmembrane region" description="Helical" evidence="10">
    <location>
        <begin position="263"/>
        <end position="288"/>
    </location>
</feature>
<dbReference type="SUPFAM" id="SSF81660">
    <property type="entry name" value="Metal cation-transporting ATPase, ATP-binding domain N"/>
    <property type="match status" value="1"/>
</dbReference>
<gene>
    <name evidence="12" type="ORF">ASZ90_014291</name>
</gene>
<dbReference type="PRINTS" id="PR00119">
    <property type="entry name" value="CATATPASE"/>
</dbReference>
<keyword evidence="3 10" id="KW-0812">Transmembrane</keyword>
<evidence type="ECO:0000313" key="12">
    <source>
        <dbReference type="EMBL" id="KUG16063.1"/>
    </source>
</evidence>
<dbReference type="PANTHER" id="PTHR43294:SF21">
    <property type="entry name" value="CATION TRANSPORTING ATPASE"/>
    <property type="match status" value="1"/>
</dbReference>
<feature type="transmembrane region" description="Helical" evidence="10">
    <location>
        <begin position="75"/>
        <end position="93"/>
    </location>
</feature>
<dbReference type="InterPro" id="IPR023298">
    <property type="entry name" value="ATPase_P-typ_TM_dom_sf"/>
</dbReference>
<dbReference type="Gene3D" id="1.20.1110.10">
    <property type="entry name" value="Calcium-transporting ATPase, transmembrane domain"/>
    <property type="match status" value="1"/>
</dbReference>
<dbReference type="Gene3D" id="3.40.50.1000">
    <property type="entry name" value="HAD superfamily/HAD-like"/>
    <property type="match status" value="1"/>
</dbReference>
<name>A0A0W8F5A8_9ZZZZ</name>
<dbReference type="SUPFAM" id="SSF81665">
    <property type="entry name" value="Calcium ATPase, transmembrane domain M"/>
    <property type="match status" value="1"/>
</dbReference>
<dbReference type="Gene3D" id="2.70.150.10">
    <property type="entry name" value="Calcium-transporting ATPase, cytoplasmic transduction domain A"/>
    <property type="match status" value="1"/>
</dbReference>
<dbReference type="GO" id="GO:0005524">
    <property type="term" value="F:ATP binding"/>
    <property type="evidence" value="ECO:0007669"/>
    <property type="project" value="UniProtKB-KW"/>
</dbReference>
<feature type="transmembrane region" description="Helical" evidence="10">
    <location>
        <begin position="53"/>
        <end position="69"/>
    </location>
</feature>
<evidence type="ECO:0000256" key="2">
    <source>
        <dbReference type="ARBA" id="ARBA00022475"/>
    </source>
</evidence>
<dbReference type="Pfam" id="PF13246">
    <property type="entry name" value="Cation_ATPase"/>
    <property type="match status" value="1"/>
</dbReference>
<feature type="transmembrane region" description="Helical" evidence="10">
    <location>
        <begin position="238"/>
        <end position="257"/>
    </location>
</feature>
<dbReference type="GO" id="GO:0046873">
    <property type="term" value="F:metal ion transmembrane transporter activity"/>
    <property type="evidence" value="ECO:0007669"/>
    <property type="project" value="UniProtKB-ARBA"/>
</dbReference>
<dbReference type="InterPro" id="IPR001757">
    <property type="entry name" value="P_typ_ATPase"/>
</dbReference>
<dbReference type="GO" id="GO:0046872">
    <property type="term" value="F:metal ion binding"/>
    <property type="evidence" value="ECO:0007669"/>
    <property type="project" value="UniProtKB-KW"/>
</dbReference>
<dbReference type="InterPro" id="IPR018303">
    <property type="entry name" value="ATPase_P-typ_P_site"/>
</dbReference>
<dbReference type="InterPro" id="IPR044492">
    <property type="entry name" value="P_typ_ATPase_HD_dom"/>
</dbReference>
<dbReference type="SFLD" id="SFLDS00003">
    <property type="entry name" value="Haloacid_Dehalogenase"/>
    <property type="match status" value="1"/>
</dbReference>
<dbReference type="Pfam" id="PF00690">
    <property type="entry name" value="Cation_ATPase_N"/>
    <property type="match status" value="1"/>
</dbReference>
<dbReference type="FunFam" id="2.70.150.10:FF:000016">
    <property type="entry name" value="Calcium-transporting P-type ATPase putative"/>
    <property type="match status" value="1"/>
</dbReference>
<dbReference type="FunFam" id="3.40.50.1000:FF:000083">
    <property type="entry name" value="Sodium/potassium-transporting ATPase subunit alpha"/>
    <property type="match status" value="1"/>
</dbReference>
<keyword evidence="5" id="KW-0547">Nucleotide-binding</keyword>
<dbReference type="InterPro" id="IPR023214">
    <property type="entry name" value="HAD_sf"/>
</dbReference>
<dbReference type="GO" id="GO:0015662">
    <property type="term" value="F:P-type ion transporter activity"/>
    <property type="evidence" value="ECO:0007669"/>
    <property type="project" value="UniProtKB-ARBA"/>
</dbReference>
<dbReference type="InterPro" id="IPR023299">
    <property type="entry name" value="ATPase_P-typ_cyto_dom_N"/>
</dbReference>
<dbReference type="GO" id="GO:0019829">
    <property type="term" value="F:ATPase-coupled monoatomic cation transmembrane transporter activity"/>
    <property type="evidence" value="ECO:0007669"/>
    <property type="project" value="UniProtKB-ARBA"/>
</dbReference>
<dbReference type="AlphaFoldDB" id="A0A0W8F5A8"/>
<feature type="transmembrane region" description="Helical" evidence="10">
    <location>
        <begin position="679"/>
        <end position="703"/>
    </location>
</feature>
<keyword evidence="7" id="KW-1278">Translocase</keyword>
<dbReference type="GO" id="GO:0016887">
    <property type="term" value="F:ATP hydrolysis activity"/>
    <property type="evidence" value="ECO:0007669"/>
    <property type="project" value="InterPro"/>
</dbReference>
<dbReference type="SUPFAM" id="SSF81653">
    <property type="entry name" value="Calcium ATPase, transduction domain A"/>
    <property type="match status" value="1"/>
</dbReference>
<dbReference type="SUPFAM" id="SSF56784">
    <property type="entry name" value="HAD-like"/>
    <property type="match status" value="1"/>
</dbReference>
<dbReference type="GO" id="GO:0098662">
    <property type="term" value="P:inorganic cation transmembrane transport"/>
    <property type="evidence" value="ECO:0007669"/>
    <property type="project" value="UniProtKB-ARBA"/>
</dbReference>
<comment type="caution">
    <text evidence="12">The sequence shown here is derived from an EMBL/GenBank/DDBJ whole genome shotgun (WGS) entry which is preliminary data.</text>
</comment>
<dbReference type="Pfam" id="PF00122">
    <property type="entry name" value="E1-E2_ATPase"/>
    <property type="match status" value="1"/>
</dbReference>
<dbReference type="InterPro" id="IPR036412">
    <property type="entry name" value="HAD-like_sf"/>
</dbReference>
<proteinExistence type="predicted"/>
<accession>A0A0W8F5A8</accession>
<dbReference type="Gene3D" id="3.40.1110.10">
    <property type="entry name" value="Calcium-transporting ATPase, cytoplasmic domain N"/>
    <property type="match status" value="1"/>
</dbReference>
<dbReference type="InterPro" id="IPR008250">
    <property type="entry name" value="ATPase_P-typ_transduc_dom_A_sf"/>
</dbReference>
<evidence type="ECO:0000256" key="10">
    <source>
        <dbReference type="SAM" id="Phobius"/>
    </source>
</evidence>
<dbReference type="NCBIfam" id="TIGR01494">
    <property type="entry name" value="ATPase_P-type"/>
    <property type="match status" value="2"/>
</dbReference>
<protein>
    <submittedName>
        <fullName evidence="12">Cation-transporting atpase, e1-e2 family</fullName>
    </submittedName>
</protein>
<evidence type="ECO:0000256" key="9">
    <source>
        <dbReference type="ARBA" id="ARBA00023136"/>
    </source>
</evidence>
<dbReference type="PRINTS" id="PR00120">
    <property type="entry name" value="HATPASE"/>
</dbReference>
<dbReference type="Pfam" id="PF00689">
    <property type="entry name" value="Cation_ATPase_C"/>
    <property type="match status" value="1"/>
</dbReference>
<dbReference type="SFLD" id="SFLDG00002">
    <property type="entry name" value="C1.7:_P-type_atpase_like"/>
    <property type="match status" value="1"/>
</dbReference>
<comment type="subcellular location">
    <subcellularLocation>
        <location evidence="1">Cell membrane</location>
        <topology evidence="1">Multi-pass membrane protein</topology>
    </subcellularLocation>
</comment>
<dbReference type="InterPro" id="IPR059000">
    <property type="entry name" value="ATPase_P-type_domA"/>
</dbReference>
<keyword evidence="2" id="KW-1003">Cell membrane</keyword>
<feature type="transmembrane region" description="Helical" evidence="10">
    <location>
        <begin position="780"/>
        <end position="800"/>
    </location>
</feature>
<sequence length="879" mass="94968">MTTDEVLSKLDSDQKGISSMQAKERLSQHGPNQLESTTKPSPLKIFIGKFKDYMVLVLIFAAIISFIAGETTNAYVILGIVVLVAIIGFVQEYKAEKAMEALREMVAPEADVIRDGQMSTIPAADLVPGDVVFLEAGDKVPADGRILEVTSLQVIESSLTGESMPVEKLAQTLPEDIALADRKNMVFMGTIISQGNCRAIVTATGLGTELGRISGLMKQEQAEPPLKIKLQQLAKRQALLVMVISAIVFILMFSRGLPVIDALIASIALAVAGIPEALPFIVTLALAFGTQAMAKKNAIIRRLPEVETLGSTTVICTDKTGTLTTGEMTLREIRTYRKIEVTGAGYDPSGQFISQGAKLEPTEEDLARILKIGVHANNSAIERANGGWRVVGDPTEGALIVAAKKAGILDKIKDSSSRFIEYPFDSERMRMTTVDEVHKEGYIVSMKGAPEVVLSHCTKTTTPNGTKTLTEEDRRSILADADDMAENALRVLALAWKPISNNDPVEVDCMESGLIFAGLTGMMDPPRKEVPEAIRVSKMAGIRTVMITGDHRLTARAIGKELGIGNGEVIEGVQLDRMSSEDLREHIDDVSVFARVTAEHKVRIVEALKARGHIVAMTGDGVNDAPALTAADIGVAMGRTGTEVTKEASDMVIADDNFATIVSAIEEGRRIFDNIRKGTSYLLSVSFAELATIFFAVALGFPLPLLAAQILWINVVAEEFPAIGLALEPSHSDIMKRKPRDPKESMPSRPLMIYTLGIAAAIVAGTLGMYIITLQSNPDLSYARTVAFVGLGFFTVYNAYSSRSLQESVFRMNPLGNKTLLMGIAASILAILAVVYIPFMQFIFETRPLSSESWILILTTGLVVVLAAEVMKKILSGLR</sequence>
<feature type="transmembrane region" description="Helical" evidence="10">
    <location>
        <begin position="853"/>
        <end position="871"/>
    </location>
</feature>
<evidence type="ECO:0000256" key="1">
    <source>
        <dbReference type="ARBA" id="ARBA00004651"/>
    </source>
</evidence>
<keyword evidence="4" id="KW-0479">Metal-binding</keyword>
<keyword evidence="9 10" id="KW-0472">Membrane</keyword>
<reference evidence="12" key="1">
    <citation type="journal article" date="2015" name="Proc. Natl. Acad. Sci. U.S.A.">
        <title>Networks of energetic and metabolic interactions define dynamics in microbial communities.</title>
        <authorList>
            <person name="Embree M."/>
            <person name="Liu J.K."/>
            <person name="Al-Bassam M.M."/>
            <person name="Zengler K."/>
        </authorList>
    </citation>
    <scope>NUCLEOTIDE SEQUENCE</scope>
</reference>
<dbReference type="SFLD" id="SFLDF00027">
    <property type="entry name" value="p-type_atpase"/>
    <property type="match status" value="1"/>
</dbReference>
<evidence type="ECO:0000256" key="6">
    <source>
        <dbReference type="ARBA" id="ARBA00022840"/>
    </source>
</evidence>
<evidence type="ECO:0000256" key="7">
    <source>
        <dbReference type="ARBA" id="ARBA00022967"/>
    </source>
</evidence>
<dbReference type="SMART" id="SM00831">
    <property type="entry name" value="Cation_ATPase_N"/>
    <property type="match status" value="1"/>
</dbReference>
<dbReference type="PANTHER" id="PTHR43294">
    <property type="entry name" value="SODIUM/POTASSIUM-TRANSPORTING ATPASE SUBUNIT ALPHA"/>
    <property type="match status" value="1"/>
</dbReference>
<keyword evidence="6" id="KW-0067">ATP-binding</keyword>
<feature type="transmembrane region" description="Helical" evidence="10">
    <location>
        <begin position="751"/>
        <end position="774"/>
    </location>
</feature>
<organism evidence="12">
    <name type="scientific">hydrocarbon metagenome</name>
    <dbReference type="NCBI Taxonomy" id="938273"/>
    <lineage>
        <taxon>unclassified sequences</taxon>
        <taxon>metagenomes</taxon>
        <taxon>ecological metagenomes</taxon>
    </lineage>
</organism>